<dbReference type="EMBL" id="JBANQN010000002">
    <property type="protein sequence ID" value="KAK6796514.1"/>
    <property type="molecule type" value="Genomic_DNA"/>
</dbReference>
<protein>
    <submittedName>
        <fullName evidence="1">Uncharacterized protein</fullName>
    </submittedName>
</protein>
<evidence type="ECO:0000313" key="2">
    <source>
        <dbReference type="Proteomes" id="UP001371456"/>
    </source>
</evidence>
<name>A0AAN8U0X6_SOLBU</name>
<sequence>MACCSCWVRIVGCCCALFERMRDRKAGLASTDFFIEKFGVKSIRDNQHGRTTIVYLQASIMSQALIFDQWNWIRMGSNHMDLHNHYISLSCCS</sequence>
<reference evidence="1 2" key="1">
    <citation type="submission" date="2024-02" db="EMBL/GenBank/DDBJ databases">
        <title>de novo genome assembly of Solanum bulbocastanum strain 11H21.</title>
        <authorList>
            <person name="Hosaka A.J."/>
        </authorList>
    </citation>
    <scope>NUCLEOTIDE SEQUENCE [LARGE SCALE GENOMIC DNA]</scope>
    <source>
        <tissue evidence="1">Young leaves</tissue>
    </source>
</reference>
<organism evidence="1 2">
    <name type="scientific">Solanum bulbocastanum</name>
    <name type="common">Wild potato</name>
    <dbReference type="NCBI Taxonomy" id="147425"/>
    <lineage>
        <taxon>Eukaryota</taxon>
        <taxon>Viridiplantae</taxon>
        <taxon>Streptophyta</taxon>
        <taxon>Embryophyta</taxon>
        <taxon>Tracheophyta</taxon>
        <taxon>Spermatophyta</taxon>
        <taxon>Magnoliopsida</taxon>
        <taxon>eudicotyledons</taxon>
        <taxon>Gunneridae</taxon>
        <taxon>Pentapetalae</taxon>
        <taxon>asterids</taxon>
        <taxon>lamiids</taxon>
        <taxon>Solanales</taxon>
        <taxon>Solanaceae</taxon>
        <taxon>Solanoideae</taxon>
        <taxon>Solaneae</taxon>
        <taxon>Solanum</taxon>
    </lineage>
</organism>
<comment type="caution">
    <text evidence="1">The sequence shown here is derived from an EMBL/GenBank/DDBJ whole genome shotgun (WGS) entry which is preliminary data.</text>
</comment>
<gene>
    <name evidence="1" type="ORF">RDI58_004215</name>
</gene>
<dbReference type="AlphaFoldDB" id="A0AAN8U0X6"/>
<keyword evidence="2" id="KW-1185">Reference proteome</keyword>
<dbReference type="Proteomes" id="UP001371456">
    <property type="component" value="Unassembled WGS sequence"/>
</dbReference>
<evidence type="ECO:0000313" key="1">
    <source>
        <dbReference type="EMBL" id="KAK6796514.1"/>
    </source>
</evidence>
<accession>A0AAN8U0X6</accession>
<proteinExistence type="predicted"/>